<proteinExistence type="predicted"/>
<dbReference type="Pfam" id="PF01266">
    <property type="entry name" value="DAO"/>
    <property type="match status" value="1"/>
</dbReference>
<dbReference type="SUPFAM" id="SSF51905">
    <property type="entry name" value="FAD/NAD(P)-binding domain"/>
    <property type="match status" value="1"/>
</dbReference>
<dbReference type="InterPro" id="IPR036188">
    <property type="entry name" value="FAD/NAD-bd_sf"/>
</dbReference>
<organism evidence="4 5">
    <name type="scientific">Reyranella soli</name>
    <dbReference type="NCBI Taxonomy" id="1230389"/>
    <lineage>
        <taxon>Bacteria</taxon>
        <taxon>Pseudomonadati</taxon>
        <taxon>Pseudomonadota</taxon>
        <taxon>Alphaproteobacteria</taxon>
        <taxon>Hyphomicrobiales</taxon>
        <taxon>Reyranellaceae</taxon>
        <taxon>Reyranella</taxon>
    </lineage>
</organism>
<dbReference type="Proteomes" id="UP000321058">
    <property type="component" value="Unassembled WGS sequence"/>
</dbReference>
<dbReference type="AlphaFoldDB" id="A0A512NM89"/>
<dbReference type="RefSeq" id="WP_147155432.1">
    <property type="nucleotide sequence ID" value="NZ_BKAJ01000149.1"/>
</dbReference>
<dbReference type="EMBL" id="BKAJ01000149">
    <property type="protein sequence ID" value="GEP60061.1"/>
    <property type="molecule type" value="Genomic_DNA"/>
</dbReference>
<dbReference type="GO" id="GO:0016491">
    <property type="term" value="F:oxidoreductase activity"/>
    <property type="evidence" value="ECO:0007669"/>
    <property type="project" value="UniProtKB-KW"/>
</dbReference>
<protein>
    <submittedName>
        <fullName evidence="4">D-amino-acid dehydrogenase</fullName>
    </submittedName>
</protein>
<feature type="domain" description="FAD dependent oxidoreductase" evidence="3">
    <location>
        <begin position="5"/>
        <end position="394"/>
    </location>
</feature>
<evidence type="ECO:0000256" key="1">
    <source>
        <dbReference type="ARBA" id="ARBA00023002"/>
    </source>
</evidence>
<evidence type="ECO:0000313" key="4">
    <source>
        <dbReference type="EMBL" id="GEP60061.1"/>
    </source>
</evidence>
<dbReference type="PANTHER" id="PTHR13847:SF289">
    <property type="entry name" value="GLYCINE OXIDASE"/>
    <property type="match status" value="1"/>
</dbReference>
<evidence type="ECO:0000256" key="2">
    <source>
        <dbReference type="SAM" id="MobiDB-lite"/>
    </source>
</evidence>
<keyword evidence="5" id="KW-1185">Reference proteome</keyword>
<gene>
    <name evidence="4" type="ORF">RSO01_72270</name>
</gene>
<comment type="caution">
    <text evidence="4">The sequence shown here is derived from an EMBL/GenBank/DDBJ whole genome shotgun (WGS) entry which is preliminary data.</text>
</comment>
<dbReference type="InterPro" id="IPR006076">
    <property type="entry name" value="FAD-dep_OxRdtase"/>
</dbReference>
<reference evidence="4 5" key="1">
    <citation type="submission" date="2019-07" db="EMBL/GenBank/DDBJ databases">
        <title>Whole genome shotgun sequence of Reyranella soli NBRC 108950.</title>
        <authorList>
            <person name="Hosoyama A."/>
            <person name="Uohara A."/>
            <person name="Ohji S."/>
            <person name="Ichikawa N."/>
        </authorList>
    </citation>
    <scope>NUCLEOTIDE SEQUENCE [LARGE SCALE GENOMIC DNA]</scope>
    <source>
        <strain evidence="4 5">NBRC 108950</strain>
    </source>
</reference>
<dbReference type="OrthoDB" id="9805337at2"/>
<feature type="region of interest" description="Disordered" evidence="2">
    <location>
        <begin position="340"/>
        <end position="362"/>
    </location>
</feature>
<keyword evidence="1" id="KW-0560">Oxidoreductase</keyword>
<name>A0A512NM89_9HYPH</name>
<dbReference type="SUPFAM" id="SSF54373">
    <property type="entry name" value="FAD-linked reductases, C-terminal domain"/>
    <property type="match status" value="1"/>
</dbReference>
<accession>A0A512NM89</accession>
<evidence type="ECO:0000259" key="3">
    <source>
        <dbReference type="Pfam" id="PF01266"/>
    </source>
</evidence>
<dbReference type="Gene3D" id="3.50.50.60">
    <property type="entry name" value="FAD/NAD(P)-binding domain"/>
    <property type="match status" value="2"/>
</dbReference>
<sequence length="412" mass="44664">MAKSVTVIGAGIVGVCCALHLQREGFKVRLVEKGEPGMKASFGNSGSFGTASCVPFAMPGVLKKVPKMLFDSSSPLKLRWSHVPSALPWFLRFIAAARPSRVEEIAAARNSLLVHTHAGYAPLIEGADAKQWVKDDGLMMLFESEETFQNAAYALDLRRRNGVHMDILDGNEARQMEPALSTRIIKAVSLPDVNRTIDPWRLCDSLAKDFVRRGGEIVNAEVRGFEIGGDGPTKIVTDRGLLDVEIVVLAAGVWSRPLAKQLGTSVPLEAERGYHVMFAGQDFGLRRALVSADRNVSLAHMHEGIRATGVAEFAAPDAPADMRIADMIARQAKELVPGLKGEPASKWMGPRPSHPDSKPVIGRSPRHKNVFFAFGHDHLGLTMAGITGKLVAELATGKPTTVDLAPFRPDRF</sequence>
<dbReference type="Gene3D" id="3.30.9.10">
    <property type="entry name" value="D-Amino Acid Oxidase, subunit A, domain 2"/>
    <property type="match status" value="1"/>
</dbReference>
<evidence type="ECO:0000313" key="5">
    <source>
        <dbReference type="Proteomes" id="UP000321058"/>
    </source>
</evidence>
<dbReference type="GO" id="GO:0005737">
    <property type="term" value="C:cytoplasm"/>
    <property type="evidence" value="ECO:0007669"/>
    <property type="project" value="TreeGrafter"/>
</dbReference>
<dbReference type="PANTHER" id="PTHR13847">
    <property type="entry name" value="SARCOSINE DEHYDROGENASE-RELATED"/>
    <property type="match status" value="1"/>
</dbReference>